<reference evidence="2" key="1">
    <citation type="journal article" date="2023" name="Nat. Plants">
        <title>Single-cell RNA sequencing provides a high-resolution roadmap for understanding the multicellular compartmentation of specialized metabolism.</title>
        <authorList>
            <person name="Sun S."/>
            <person name="Shen X."/>
            <person name="Li Y."/>
            <person name="Li Y."/>
            <person name="Wang S."/>
            <person name="Li R."/>
            <person name="Zhang H."/>
            <person name="Shen G."/>
            <person name="Guo B."/>
            <person name="Wei J."/>
            <person name="Xu J."/>
            <person name="St-Pierre B."/>
            <person name="Chen S."/>
            <person name="Sun C."/>
        </authorList>
    </citation>
    <scope>NUCLEOTIDE SEQUENCE [LARGE SCALE GENOMIC DNA]</scope>
</reference>
<protein>
    <submittedName>
        <fullName evidence="1">Uncharacterized protein</fullName>
    </submittedName>
</protein>
<gene>
    <name evidence="1" type="ORF">M9H77_29304</name>
</gene>
<sequence length="294" mass="33150">MELRIKASPNRLEIRRMEGVQRLTHRLSPLPFTGGEFLKKAFTKTPPWPRAKPVDYCQNAQKYSFRFAFVSNSTLLCNRGDNRSSFVIARAGWFQSLGEKKQMLPEIVKAGDPVLHEPAQEVSSEEVGSDRIQKIIEDMIQVMRKAPGVGLAAPQIGIPLKIIVLEDTKKYISYASKNEIKAQDRRPFDLLVIINPKLKQKGNKTALFFEGCLSVDGYRAVVERYLQVEVTGLDKDGKPIKIDASGWQARILQHECDHLDGTLYVDKMVPRTFRTVENLDLPLATGCPKLGARD</sequence>
<comment type="caution">
    <text evidence="1">The sequence shown here is derived from an EMBL/GenBank/DDBJ whole genome shotgun (WGS) entry which is preliminary data.</text>
</comment>
<evidence type="ECO:0000313" key="2">
    <source>
        <dbReference type="Proteomes" id="UP001060085"/>
    </source>
</evidence>
<organism evidence="1 2">
    <name type="scientific">Catharanthus roseus</name>
    <name type="common">Madagascar periwinkle</name>
    <name type="synonym">Vinca rosea</name>
    <dbReference type="NCBI Taxonomy" id="4058"/>
    <lineage>
        <taxon>Eukaryota</taxon>
        <taxon>Viridiplantae</taxon>
        <taxon>Streptophyta</taxon>
        <taxon>Embryophyta</taxon>
        <taxon>Tracheophyta</taxon>
        <taxon>Spermatophyta</taxon>
        <taxon>Magnoliopsida</taxon>
        <taxon>eudicotyledons</taxon>
        <taxon>Gunneridae</taxon>
        <taxon>Pentapetalae</taxon>
        <taxon>asterids</taxon>
        <taxon>lamiids</taxon>
        <taxon>Gentianales</taxon>
        <taxon>Apocynaceae</taxon>
        <taxon>Rauvolfioideae</taxon>
        <taxon>Vinceae</taxon>
        <taxon>Catharanthinae</taxon>
        <taxon>Catharanthus</taxon>
    </lineage>
</organism>
<keyword evidence="2" id="KW-1185">Reference proteome</keyword>
<evidence type="ECO:0000313" key="1">
    <source>
        <dbReference type="EMBL" id="KAI5660511.1"/>
    </source>
</evidence>
<dbReference type="Proteomes" id="UP001060085">
    <property type="component" value="Linkage Group LG06"/>
</dbReference>
<dbReference type="EMBL" id="CM044706">
    <property type="protein sequence ID" value="KAI5660511.1"/>
    <property type="molecule type" value="Genomic_DNA"/>
</dbReference>
<name>A0ACC0ALY8_CATRO</name>
<accession>A0ACC0ALY8</accession>
<proteinExistence type="predicted"/>